<feature type="non-terminal residue" evidence="1">
    <location>
        <position position="1"/>
    </location>
</feature>
<feature type="non-terminal residue" evidence="1">
    <location>
        <position position="72"/>
    </location>
</feature>
<evidence type="ECO:0000313" key="1">
    <source>
        <dbReference type="EMBL" id="MDN4176054.1"/>
    </source>
</evidence>
<protein>
    <submittedName>
        <fullName evidence="1">Uncharacterized protein</fullName>
    </submittedName>
</protein>
<gene>
    <name evidence="1" type="ORF">QWY28_24120</name>
</gene>
<dbReference type="RefSeq" id="WP_300955421.1">
    <property type="nucleotide sequence ID" value="NZ_JAUHJQ010000290.1"/>
</dbReference>
<comment type="caution">
    <text evidence="1">The sequence shown here is derived from an EMBL/GenBank/DDBJ whole genome shotgun (WGS) entry which is preliminary data.</text>
</comment>
<reference evidence="1" key="1">
    <citation type="submission" date="2023-06" db="EMBL/GenBank/DDBJ databases">
        <title>Draft genome sequence of Nocardioides sp. SOB77.</title>
        <authorList>
            <person name="Zhang G."/>
        </authorList>
    </citation>
    <scope>NUCLEOTIDE SEQUENCE</scope>
    <source>
        <strain evidence="1">SOB77</strain>
    </source>
</reference>
<organism evidence="1 2">
    <name type="scientific">Nocardioides oceani</name>
    <dbReference type="NCBI Taxonomy" id="3058369"/>
    <lineage>
        <taxon>Bacteria</taxon>
        <taxon>Bacillati</taxon>
        <taxon>Actinomycetota</taxon>
        <taxon>Actinomycetes</taxon>
        <taxon>Propionibacteriales</taxon>
        <taxon>Nocardioidaceae</taxon>
        <taxon>Nocardioides</taxon>
    </lineage>
</organism>
<name>A0ABT8FN45_9ACTN</name>
<sequence>RLDLLVDSVPGGGGEGADHLVQVDTAAGTARAVARAGLDPLRLYAGRDLAAVTETTYWRLYRQLTSASRTVG</sequence>
<dbReference type="EMBL" id="JAUHJQ010000290">
    <property type="protein sequence ID" value="MDN4176054.1"/>
    <property type="molecule type" value="Genomic_DNA"/>
</dbReference>
<dbReference type="Proteomes" id="UP001168620">
    <property type="component" value="Unassembled WGS sequence"/>
</dbReference>
<proteinExistence type="predicted"/>
<evidence type="ECO:0000313" key="2">
    <source>
        <dbReference type="Proteomes" id="UP001168620"/>
    </source>
</evidence>
<keyword evidence="2" id="KW-1185">Reference proteome</keyword>
<accession>A0ABT8FN45</accession>